<evidence type="ECO:0000313" key="2">
    <source>
        <dbReference type="EMBL" id="GFE39960.1"/>
    </source>
</evidence>
<dbReference type="AlphaFoldDB" id="A0A640UXB9"/>
<name>A0A640UXB9_9ACTN</name>
<keyword evidence="3" id="KW-1185">Reference proteome</keyword>
<gene>
    <name evidence="2" type="ORF">Stube_46330</name>
</gene>
<reference evidence="2 3" key="1">
    <citation type="submission" date="2019-12" db="EMBL/GenBank/DDBJ databases">
        <title>Whole genome shotgun sequence of Streptomyces tubercidicus NBRC 13090.</title>
        <authorList>
            <person name="Ichikawa N."/>
            <person name="Kimura A."/>
            <person name="Kitahashi Y."/>
            <person name="Komaki H."/>
            <person name="Tamura T."/>
        </authorList>
    </citation>
    <scope>NUCLEOTIDE SEQUENCE [LARGE SCALE GENOMIC DNA]</scope>
    <source>
        <strain evidence="2 3">NBRC 13090</strain>
    </source>
</reference>
<organism evidence="2 3">
    <name type="scientific">Streptomyces tubercidicus</name>
    <dbReference type="NCBI Taxonomy" id="47759"/>
    <lineage>
        <taxon>Bacteria</taxon>
        <taxon>Bacillati</taxon>
        <taxon>Actinomycetota</taxon>
        <taxon>Actinomycetes</taxon>
        <taxon>Kitasatosporales</taxon>
        <taxon>Streptomycetaceae</taxon>
        <taxon>Streptomyces</taxon>
    </lineage>
</organism>
<protein>
    <submittedName>
        <fullName evidence="2">Uncharacterized protein</fullName>
    </submittedName>
</protein>
<proteinExistence type="predicted"/>
<feature type="region of interest" description="Disordered" evidence="1">
    <location>
        <begin position="33"/>
        <end position="76"/>
    </location>
</feature>
<accession>A0A640UXB9</accession>
<evidence type="ECO:0000313" key="3">
    <source>
        <dbReference type="Proteomes" id="UP000431826"/>
    </source>
</evidence>
<sequence length="76" mass="8082">MLPYRGRGTVEVRDRGHPLMADRGVPDLGLHGPLRIPDGTVPAHHSDSLGLSGGPARSLPNRGRAAVRALPYGVKR</sequence>
<comment type="caution">
    <text evidence="2">The sequence shown here is derived from an EMBL/GenBank/DDBJ whole genome shotgun (WGS) entry which is preliminary data.</text>
</comment>
<dbReference type="EMBL" id="BLIR01000001">
    <property type="protein sequence ID" value="GFE39960.1"/>
    <property type="molecule type" value="Genomic_DNA"/>
</dbReference>
<evidence type="ECO:0000256" key="1">
    <source>
        <dbReference type="SAM" id="MobiDB-lite"/>
    </source>
</evidence>
<dbReference type="Proteomes" id="UP000431826">
    <property type="component" value="Unassembled WGS sequence"/>
</dbReference>